<evidence type="ECO:0000256" key="1">
    <source>
        <dbReference type="ARBA" id="ARBA00022475"/>
    </source>
</evidence>
<evidence type="ECO:0000256" key="3">
    <source>
        <dbReference type="ARBA" id="ARBA00022989"/>
    </source>
</evidence>
<dbReference type="AlphaFoldDB" id="A0A4R1KDC1"/>
<sequence length="180" mass="19712">MITFYDILGIALAMSIDAFCVCICVGMKYNKPANYMRLGAAFGFFQFIMPVAGAYAGRLLMKYTGNIKYLAAAFLFYVAFHMFREAWKNKECKVYLSDPTVGVALLMLSLATSMDALGAGISLALWDGGIIWASCVIGIVCALMSFLGVFIGKRSRGYVGHYAEYFGAFILAVIGVRFVL</sequence>
<feature type="transmembrane region" description="Helical" evidence="5">
    <location>
        <begin position="162"/>
        <end position="179"/>
    </location>
</feature>
<evidence type="ECO:0000313" key="7">
    <source>
        <dbReference type="Proteomes" id="UP000294614"/>
    </source>
</evidence>
<keyword evidence="7" id="KW-1185">Reference proteome</keyword>
<keyword evidence="2 5" id="KW-0812">Transmembrane</keyword>
<feature type="transmembrane region" description="Helical" evidence="5">
    <location>
        <begin position="38"/>
        <end position="57"/>
    </location>
</feature>
<accession>A0A4R1KDC1</accession>
<dbReference type="InterPro" id="IPR003810">
    <property type="entry name" value="Mntp/YtaF"/>
</dbReference>
<dbReference type="RefSeq" id="WP_132871820.1">
    <property type="nucleotide sequence ID" value="NZ_SMGG01000003.1"/>
</dbReference>
<comment type="caution">
    <text evidence="6">The sequence shown here is derived from an EMBL/GenBank/DDBJ whole genome shotgun (WGS) entry which is preliminary data.</text>
</comment>
<keyword evidence="3 5" id="KW-1133">Transmembrane helix</keyword>
<protein>
    <submittedName>
        <fullName evidence="6">Putative Mn2+ efflux pump MntP</fullName>
    </submittedName>
</protein>
<evidence type="ECO:0000256" key="4">
    <source>
        <dbReference type="ARBA" id="ARBA00023136"/>
    </source>
</evidence>
<evidence type="ECO:0000256" key="2">
    <source>
        <dbReference type="ARBA" id="ARBA00022692"/>
    </source>
</evidence>
<keyword evidence="1" id="KW-1003">Cell membrane</keyword>
<evidence type="ECO:0000256" key="5">
    <source>
        <dbReference type="SAM" id="Phobius"/>
    </source>
</evidence>
<feature type="transmembrane region" description="Helical" evidence="5">
    <location>
        <begin position="101"/>
        <end position="124"/>
    </location>
</feature>
<feature type="transmembrane region" description="Helical" evidence="5">
    <location>
        <begin position="6"/>
        <end position="26"/>
    </location>
</feature>
<proteinExistence type="predicted"/>
<gene>
    <name evidence="6" type="ORF">C8D98_0569</name>
</gene>
<dbReference type="OrthoDB" id="9811590at2"/>
<reference evidence="6 7" key="1">
    <citation type="submission" date="2019-03" db="EMBL/GenBank/DDBJ databases">
        <title>Genomic Encyclopedia of Type Strains, Phase IV (KMG-IV): sequencing the most valuable type-strain genomes for metagenomic binning, comparative biology and taxonomic classification.</title>
        <authorList>
            <person name="Goeker M."/>
        </authorList>
    </citation>
    <scope>NUCLEOTIDE SEQUENCE [LARGE SCALE GENOMIC DNA]</scope>
    <source>
        <strain evidence="6 7">DSM 24984</strain>
    </source>
</reference>
<organism evidence="6 7">
    <name type="scientific">Seleniivibrio woodruffii</name>
    <dbReference type="NCBI Taxonomy" id="1078050"/>
    <lineage>
        <taxon>Bacteria</taxon>
        <taxon>Pseudomonadati</taxon>
        <taxon>Deferribacterota</taxon>
        <taxon>Deferribacteres</taxon>
        <taxon>Deferribacterales</taxon>
        <taxon>Geovibrionaceae</taxon>
        <taxon>Seleniivibrio</taxon>
    </lineage>
</organism>
<dbReference type="Proteomes" id="UP000294614">
    <property type="component" value="Unassembled WGS sequence"/>
</dbReference>
<feature type="transmembrane region" description="Helical" evidence="5">
    <location>
        <begin position="130"/>
        <end position="150"/>
    </location>
</feature>
<dbReference type="Pfam" id="PF02659">
    <property type="entry name" value="Mntp"/>
    <property type="match status" value="1"/>
</dbReference>
<dbReference type="EMBL" id="SMGG01000003">
    <property type="protein sequence ID" value="TCK62060.1"/>
    <property type="molecule type" value="Genomic_DNA"/>
</dbReference>
<dbReference type="PANTHER" id="PTHR35529:SF1">
    <property type="entry name" value="MANGANESE EFFLUX PUMP MNTP-RELATED"/>
    <property type="match status" value="1"/>
</dbReference>
<keyword evidence="4 5" id="KW-0472">Membrane</keyword>
<evidence type="ECO:0000313" key="6">
    <source>
        <dbReference type="EMBL" id="TCK62060.1"/>
    </source>
</evidence>
<name>A0A4R1KDC1_9BACT</name>
<dbReference type="PANTHER" id="PTHR35529">
    <property type="entry name" value="MANGANESE EFFLUX PUMP MNTP-RELATED"/>
    <property type="match status" value="1"/>
</dbReference>